<feature type="compositionally biased region" description="Polar residues" evidence="11">
    <location>
        <begin position="4236"/>
        <end position="4254"/>
    </location>
</feature>
<proteinExistence type="inferred from homology"/>
<dbReference type="InterPro" id="IPR041190">
    <property type="entry name" value="Midasin_AAA_lid_5"/>
</dbReference>
<accession>M2NI43</accession>
<feature type="compositionally biased region" description="Acidic residues" evidence="11">
    <location>
        <begin position="4116"/>
        <end position="4151"/>
    </location>
</feature>
<organism evidence="13 14">
    <name type="scientific">Baudoinia panamericana (strain UAMH 10762)</name>
    <name type="common">Angels' share fungus</name>
    <name type="synonym">Baudoinia compniacensis (strain UAMH 10762)</name>
    <dbReference type="NCBI Taxonomy" id="717646"/>
    <lineage>
        <taxon>Eukaryota</taxon>
        <taxon>Fungi</taxon>
        <taxon>Dikarya</taxon>
        <taxon>Ascomycota</taxon>
        <taxon>Pezizomycotina</taxon>
        <taxon>Dothideomycetes</taxon>
        <taxon>Dothideomycetidae</taxon>
        <taxon>Mycosphaerellales</taxon>
        <taxon>Teratosphaeriaceae</taxon>
        <taxon>Baudoinia</taxon>
    </lineage>
</organism>
<keyword evidence="6 10" id="KW-0547">Nucleotide-binding</keyword>
<dbReference type="GO" id="GO:0005730">
    <property type="term" value="C:nucleolus"/>
    <property type="evidence" value="ECO:0007669"/>
    <property type="project" value="UniProtKB-SubCell"/>
</dbReference>
<dbReference type="GeneID" id="19109288"/>
<keyword evidence="8 10" id="KW-0143">Chaperone</keyword>
<evidence type="ECO:0000256" key="8">
    <source>
        <dbReference type="ARBA" id="ARBA00023186"/>
    </source>
</evidence>
<keyword evidence="7 10" id="KW-0067">ATP-binding</keyword>
<feature type="compositionally biased region" description="Basic and acidic residues" evidence="11">
    <location>
        <begin position="4463"/>
        <end position="4476"/>
    </location>
</feature>
<evidence type="ECO:0000256" key="1">
    <source>
        <dbReference type="ARBA" id="ARBA00004604"/>
    </source>
</evidence>
<dbReference type="OrthoDB" id="5186at2759"/>
<dbReference type="Pfam" id="PF07728">
    <property type="entry name" value="AAA_5"/>
    <property type="match status" value="9"/>
</dbReference>
<evidence type="ECO:0000256" key="4">
    <source>
        <dbReference type="ARBA" id="ARBA00017143"/>
    </source>
</evidence>
<dbReference type="GO" id="GO:0000027">
    <property type="term" value="P:ribosomal large subunit assembly"/>
    <property type="evidence" value="ECO:0007669"/>
    <property type="project" value="InterPro"/>
</dbReference>
<feature type="compositionally biased region" description="Basic and acidic residues" evidence="11">
    <location>
        <begin position="4063"/>
        <end position="4073"/>
    </location>
</feature>
<comment type="similarity">
    <text evidence="3 10">Belongs to the midasin family.</text>
</comment>
<gene>
    <name evidence="13" type="ORF">BAUCODRAFT_154694</name>
</gene>
<dbReference type="FunFam" id="3.40.50.300:FF:000582">
    <property type="entry name" value="Midasin"/>
    <property type="match status" value="1"/>
</dbReference>
<protein>
    <recommendedName>
        <fullName evidence="4 10">Midasin</fullName>
    </recommendedName>
</protein>
<evidence type="ECO:0000259" key="12">
    <source>
        <dbReference type="PROSITE" id="PS50234"/>
    </source>
</evidence>
<feature type="region of interest" description="Disordered" evidence="11">
    <location>
        <begin position="4058"/>
        <end position="4444"/>
    </location>
</feature>
<dbReference type="PIRSF" id="PIRSF010340">
    <property type="entry name" value="Midasin"/>
    <property type="match status" value="1"/>
</dbReference>
<feature type="compositionally biased region" description="Basic and acidic residues" evidence="11">
    <location>
        <begin position="4357"/>
        <end position="4368"/>
    </location>
</feature>
<dbReference type="GO" id="GO:0016887">
    <property type="term" value="F:ATP hydrolysis activity"/>
    <property type="evidence" value="ECO:0007669"/>
    <property type="project" value="InterPro"/>
</dbReference>
<dbReference type="InterPro" id="IPR048617">
    <property type="entry name" value="MDN1_AAA_lid_4"/>
</dbReference>
<evidence type="ECO:0000256" key="10">
    <source>
        <dbReference type="PIRNR" id="PIRNR010340"/>
    </source>
</evidence>
<keyword evidence="9 10" id="KW-0539">Nucleus</keyword>
<feature type="compositionally biased region" description="Acidic residues" evidence="11">
    <location>
        <begin position="4223"/>
        <end position="4233"/>
    </location>
</feature>
<dbReference type="FunFam" id="3.40.50.300:FF:001368">
    <property type="entry name" value="Midasin"/>
    <property type="match status" value="1"/>
</dbReference>
<sequence>MECLWDNALLQSSQEMPPELLDMIQHGSNVQYLEALTRASLDARYTDLLFAHCEHVFAHISASLRQYGSLAATIATMGRIVPFAPYLSTYATRLLRDERHALGVSGDQDEILLYLLGLYRLLRFEPRTYKQHVDLVQLQEMLRSPCRAIVYMAIRIFQICLNGADHWFEKTLEECLGEDTPDGAINGQWDDKTIDYRFLTLWEEDRYEKLTKLIDNGRNGNAEVPPSLRSLDPACFHPSTALVGGVLFPRADLSSASTERALASGGQLVDTHTVASNLKALGVAFKSPKPVLLAGLAGSGKTLVARHAAQLLGKLDNMVTLHLNEQSDAKLLVGIYTTGETPGSFSWKSGVLTTAVQEGRWVLIEDLDRAPHEIIGMLLPLIEKRELQIPNRKQTIYAAEGFRILATVRSSVNAQGRETNPLSHMLGARHWQKVTVHMPPSNEQRFIAQKLYPSLAQLLPQLTSVYDRLVLISQQVQLTGRTKTGMPRSLAPQDLLKWCKRVKNLLSGRPSFTTSDIDNIFMEGIDCFVGALPEGSARSDIVSILARELRIDPRRRDYLLGEREIRYGDGKAHISIGRYTLHHESSRRLATSTASPIALNAHTVRMLERVTAAVVNREPLLLVGETGVGKTTAVQHLAKHLGKKLEAFNLSQQSEASDLLGGFKPVSVRSLVIPMKDEFDELFAAGFSISKNRQFLDLLGKQMAKSNWKAVCKLWRQALKMVSHQEPYLFGAEGEGPSKKRKLDSKQTIDRARWRSFSAKVEDLEKRLSAGSEAFAFSFVEGNIVKAVRNGDWVLLDEINLATPDTLESIVDLFSPVTPSLLLTEAGNIERIEAHPDFRVFAAMNPATDIGKKDLPPGIRSRFTELYVEGPDKDLKSLQNIVQSYLRPDVTADPAVALDVGTLYQKIIALAEHNRLVDGAGQKPHFSLRTFTRTLSYAKHITPQCNLRRALYEGFHMSFLTFLNAESAALIAPLVEQHLFGKRINTRAESQKALHKPNDGKQYVQGYPGSKHWVHQGRNELEEQAHYILTPFIKSNLENLVRAASTRQFPVLIQGPTSSGKTSMIEYLAKRTGHTFVRINNHEHTDLQEYLGTYVSGTDGRLQFQEGILVRALREGHWVVLDELNLAPTDVLEALNRLLDDNRELLIPETQETVRPHEDFMLFATQNPAGLYGGRKTLSRAFRNRFLELHFDDIPIDELQEILHRRTQLPESRCKRIVTVYRELSILRQQSRMFEQKSFATLRDLFRWAMRPNETIDQLAANGYMLLAERVRKVEERAAVKQVIEKVLSLNGPRVTIDEGALYAHDNVELRNQEGKLHSSGVVWTKAMRRLYTLVARAIANDEPVLLVGETGCGKTTVCQMLALALGKALYTVNAHQNTETGDLIGSQRPVRDRASVEATLRHRLLASPPLQELDTAAAHSSESLLIAYDCAVASMPLVEKQQYCASDAYQEAQLLRARFKALFEWADGALVQAMKSGAFFLLDEISLADDSVLERINSVLEPQRSILLAEKGSIDASVTALQGFQFFATMNPGGDYGKRELSPALRNRFTEIWVPAMSETEDVAQIMSSKLVPSATRYAGAMVAFAQWFKQRFDTTASSSVSVRDALAWVEFVNTCVEMDTITAIVHGAAMVYIDTLGANPAGLMTLSSHNLAEERSSCLAELGRLIHADTFAIYGNPVEVVDQAEFFSIGPFAVRRRASSSVAVNVFTFGATTTRNNAMRVLRAMRIPKPVLLEGSPGVGKTALITAISDLTAVPLTRINLSEQTDLLDLFGSDVPVEGTLECNFAWREAPFLRAMRCGEWVLLDEMNLASQSVLEGLNACLDHRGEVFVPELGLTFTKHPEFRLFAAQNPHSQGGGRKGLPASFVNRFTVVYADAFQADDLALICRRGFPSVGESILKRAITFLTQLDREVVQRRRFGSIGSPWEFNLRDLSRWLSLHASDEGLIKAGNARDFVSFLFCHRFRSAADRALVDSLFDSVFEDALYATDISSSISYSRLQLGLALLPRDTYSAQVTDASPLVWTSDRLRILESLMLSVQQSWPVLLVGSSGNGKTTLIEKLACTIGASVSTISLNAETDAMDLIGGYEQADSMRQNHAALADLRLRIAEMALSTALRAVAAQFLDAFHQLSNDDRPASERLAELRRIVSCWNSPDLCELFDEATSSATDVDRARFEWHDGPLIEALKHGKWLILDNANLCSSSVLDRLNSLLEADGALIVNEHVEADGSPRIIRPHANFRIFLTADPRYGELSRAMRNRTVELFLPPIDGAVARTQPLYSESAIARLRQIRLLDHLPADNGMLDRSLSLAQDHTGLSDRALLSRFAAQLSAGLYSDSAKTRAFNIAVSAPNEHHYTAGLYSSASVTYAKATADFASVQTIHPLNNQALVSQNPALSQRALMLTFVYDVQRLFTPLLNRTRRLKSDAAVTRQFDSLARVMRRSANANRSEDGLLAFLEHVEIAVLQWLQELAEVSDAYAGQTDASTDIQKHIHVDTRFELRDAPSRIVRLLASSVQSFLDMAACSELDAVTTNAWLLVLKETLLTPVIATSITGPSSTHAIPMSIGEALSHQLSLWQLQDFRGSACTSLWKALRPLSPPTMAHLQQVECLKTLMDRFDKLVQRFDAPLAQLLKMRAAFAEAWRMALTTKADTAALQQQLEALMPAPQEDVDDHEHGEKPHFHDVFQDLCGKLAIRSMSEPAASITANARVVEMLALRPTYDSASTLHDMYRTPDWHADLALLAAELASAQSSDPMLGNQPFHYRFFQLEASIDNVSLQRFALLENEVGALGFAISANAAAFCEDDLLPLNQCLRKMLKAVLNALAVGNSLNVDSAWFAELLGSTDDSHHPLFVDADMSKALGPDPQGVEAWVKTALQHVFLYLNDAMGAGEPSRNRAANAWALLGASCLTLYIPRQPFDPALMSTLESDVYQQSRKELEQDYHALTSFDTLLTGTPHTLRSRCVMMALNSLGPAPVVEQVCRPAVSEMDRLTAELEGLLRLAESLRLHAFSHVAADEVMWTNLARLRLRLQQQYRAYADFTGPIIGFVDCLRMARRLLQTPKVSAETASFTTIAAITPFSTASWTTWLSDEAFIHALSATQTQQETLYVLHVLATRSFLAPIRYQSLALLDKVDLQFIRFYDRWKATLDEDQRRNTAKSSLYRYQGGQEMEAEILTEELAQLFPDGDDGTGTSQTSGSRANQMRDTAYAVSRLHHSLFTPKDGDLHDMVDLLRQYARILAQSQDPSSLASCIPAMLWNLRALTDSISKPTLLPASYNIYTDGNVGEVKKLVHLVTRVRVRFDDLHLAWPEHATPLDVVQRCSLIFQLPHNKPLTSLMVHLEKLYATVAQWQQVASREYSAGDLLDAITNMIISWRQLELASWAGLLQREDDNCKRDASSWWFIAFENIILAFRGSQGLSHEARQQIQSVLQTLEDFIANCGLGEFDTRLAMLRDFANHVELLGKDHASFALMHQALANFIAYFSRFEYVVAETLRVGRSRLEKDIRNVMQVASWKDRNVDVLRQSAKSSHGKLLRQVRKYRALLSQPVRPLLQGEMALNAKLQRWNGNTGSSDTAHDLASREVLIDIALETWQRRPARFINVTSTVSLMRARTDTLALRNDSSKQISTFAAEVQNDILDLQRKTPSTLTDHNKAFVQHLKTQKRRLLADVLKTVRLMGFQANLSDEALSRQATLHVVLAIAPALDVLGKHEGGAKAELSFHSLLSLMPNVRESARKHSEDLTGSEANRCLMLLESMLQTCIAERSRLVENARFASELEAVMQRFNAFAFCDRPTKEGANRDQSHLMARLRCLKPILETCTQLVDAQASLAERDYTHISQAIRTMAGKASMLEDEFGALPPLLPGISNTAFEAWQLRVDALGHEIDGAASSLVAQYPETEPILCHLTRWTVTGHSVPLSANGYLEIDAEQWTSDLLAALDVILSGMQSIGQGSQPLPSNVVEESWLTQAQKSIHADFEALKVKAIVRHVTSAVAGLSHVAGNILPQIAAICRIVLPIVSSYNEACRRLLDQSCTLQVETTRLACQLARSFLQLAQRGFCTPPEKAPRDEQKGGDVESGTGLGEGEGAGAEDVSKDIADNEDLSELAQEPTTSREDGTIEDEKDAVDMADEEMEGEFGEDEANAEDEEGAADAEADRHLDEEAGSMDDEEDVTVDEKMWDDGPNGDIAEKETNKAQGTMIGDDRTAGQTKDSGSDSEVKQRDAVPEEETVPDEEEHVQQATNEQVDPHAQDQSTLENLEDVDVDGQPHESDTLSEMDDVSDGAEGEQEADAELGQEASLEDSGDHNDAEANDIAADAVEAAKAEADGQLDGEEEADEQLDGEEEAGGELDGEVQPDVLMAEREAPAEQHSDTMFGESGEGADQDNSHTERAAGVSAAQDETTEGEPTERPQNSDAGSTGVERGRATQDVTTAAHKASEEKSKVPYKQIGDILDEWYKQQRQIQAAEHHDEDGTERNQDVDMADANFEHLPDSEAAADTQALGTASAEQSRAIDEDRGLPVNEQEDATMPPTEEEEGRKKKEDADTLDLEQLMQPSDALRLEQQPKAFVGEPKHDGRERNRLHESFADEEQHVQEVDQQLTKTHLDPQETTEGSTLQEARSTWSQHENSTRNLALIFTEHLRLVLHPTQATKMRGDFRTGKRLNIKRIIPYIASSYKRDKIWMRRSVPTKRSYQVMLAIDDSKSMAESGSKEIAFDTVALLAKALSMLEVGELSVVGFGENVTVAHDFGMPFTSEAGAQVVRQFGFTQTRTDLRKLLAESIELFRSARLKATGSASELWQLQLIVSDGICEDHPSIRQLVRRAHGERIMVVFIVVDAEAQTTQASKQSILDLQTAEFTKDEKGEMQLKMVKYLDTFPFRYYLIVRDVQEMPAVLAGALRQWFAEVVETAGA</sequence>
<dbReference type="FunFam" id="3.40.50.300:FF:000142">
    <property type="entry name" value="Midasin"/>
    <property type="match status" value="1"/>
</dbReference>
<comment type="function">
    <text evidence="10">Nuclear chaperone required for maturation and nuclear export of pre-60S ribosome subunits.</text>
</comment>
<dbReference type="InterPro" id="IPR040848">
    <property type="entry name" value="AAA_lid_7"/>
</dbReference>
<dbReference type="SMART" id="SM00382">
    <property type="entry name" value="AAA"/>
    <property type="match status" value="6"/>
</dbReference>
<evidence type="ECO:0000313" key="14">
    <source>
        <dbReference type="Proteomes" id="UP000011761"/>
    </source>
</evidence>
<dbReference type="PANTHER" id="PTHR48103">
    <property type="entry name" value="MIDASIN-RELATED"/>
    <property type="match status" value="1"/>
</dbReference>
<dbReference type="GO" id="GO:0030687">
    <property type="term" value="C:preribosome, large subunit precursor"/>
    <property type="evidence" value="ECO:0007669"/>
    <property type="project" value="TreeGrafter"/>
</dbReference>
<dbReference type="Pfam" id="PF17865">
    <property type="entry name" value="AAA_lid_5"/>
    <property type="match status" value="1"/>
</dbReference>
<dbReference type="PANTHER" id="PTHR48103:SF2">
    <property type="entry name" value="MIDASIN"/>
    <property type="match status" value="1"/>
</dbReference>
<keyword evidence="14" id="KW-1185">Reference proteome</keyword>
<feature type="compositionally biased region" description="Basic and acidic residues" evidence="11">
    <location>
        <begin position="4210"/>
        <end position="4222"/>
    </location>
</feature>
<dbReference type="GO" id="GO:0005524">
    <property type="term" value="F:ATP binding"/>
    <property type="evidence" value="ECO:0007669"/>
    <property type="project" value="UniProtKB-KW"/>
</dbReference>
<dbReference type="InterPro" id="IPR027417">
    <property type="entry name" value="P-loop_NTPase"/>
</dbReference>
<feature type="region of interest" description="Disordered" evidence="11">
    <location>
        <begin position="4457"/>
        <end position="4574"/>
    </location>
</feature>
<dbReference type="STRING" id="717646.M2NI43"/>
<dbReference type="InterPro" id="IPR012099">
    <property type="entry name" value="Midasin"/>
</dbReference>
<dbReference type="InterPro" id="IPR011704">
    <property type="entry name" value="ATPase_dyneun-rel_AAA"/>
</dbReference>
<dbReference type="RefSeq" id="XP_007674067.1">
    <property type="nucleotide sequence ID" value="XM_007675877.1"/>
</dbReference>
<evidence type="ECO:0000313" key="13">
    <source>
        <dbReference type="EMBL" id="EMC99014.1"/>
    </source>
</evidence>
<dbReference type="EMBL" id="KB445552">
    <property type="protein sequence ID" value="EMC99014.1"/>
    <property type="molecule type" value="Genomic_DNA"/>
</dbReference>
<dbReference type="GO" id="GO:0000055">
    <property type="term" value="P:ribosomal large subunit export from nucleus"/>
    <property type="evidence" value="ECO:0007669"/>
    <property type="project" value="TreeGrafter"/>
</dbReference>
<dbReference type="FunFam" id="3.40.50.300:FF:000712">
    <property type="entry name" value="Midasin"/>
    <property type="match status" value="1"/>
</dbReference>
<comment type="subcellular location">
    <subcellularLocation>
        <location evidence="1">Nucleus</location>
        <location evidence="1">Nucleolus</location>
    </subcellularLocation>
    <subcellularLocation>
        <location evidence="2">Nucleus</location>
        <location evidence="2">Nucleoplasm</location>
    </subcellularLocation>
</comment>
<evidence type="ECO:0000256" key="11">
    <source>
        <dbReference type="SAM" id="MobiDB-lite"/>
    </source>
</evidence>
<dbReference type="InterPro" id="IPR002035">
    <property type="entry name" value="VWF_A"/>
</dbReference>
<dbReference type="Pfam" id="PF17867">
    <property type="entry name" value="AAA_lid_7"/>
    <property type="match status" value="3"/>
</dbReference>
<keyword evidence="5" id="KW-0597">Phosphoprotein</keyword>
<dbReference type="CDD" id="cd00009">
    <property type="entry name" value="AAA"/>
    <property type="match status" value="1"/>
</dbReference>
<dbReference type="eggNOG" id="KOG1808">
    <property type="taxonomic scope" value="Eukaryota"/>
</dbReference>
<feature type="compositionally biased region" description="Acidic residues" evidence="11">
    <location>
        <begin position="4270"/>
        <end position="4299"/>
    </location>
</feature>
<dbReference type="GO" id="GO:0005654">
    <property type="term" value="C:nucleoplasm"/>
    <property type="evidence" value="ECO:0007669"/>
    <property type="project" value="UniProtKB-SubCell"/>
</dbReference>
<dbReference type="SUPFAM" id="SSF52540">
    <property type="entry name" value="P-loop containing nucleoside triphosphate hydrolases"/>
    <property type="match status" value="6"/>
</dbReference>
<feature type="compositionally biased region" description="Acidic residues" evidence="11">
    <location>
        <begin position="4160"/>
        <end position="4171"/>
    </location>
</feature>
<feature type="compositionally biased region" description="Acidic residues" evidence="11">
    <location>
        <begin position="4325"/>
        <end position="4351"/>
    </location>
</feature>
<dbReference type="SUPFAM" id="SSF53300">
    <property type="entry name" value="vWA-like"/>
    <property type="match status" value="1"/>
</dbReference>
<evidence type="ECO:0000256" key="7">
    <source>
        <dbReference type="ARBA" id="ARBA00022840"/>
    </source>
</evidence>
<dbReference type="OMA" id="ILEQWHR"/>
<dbReference type="Proteomes" id="UP000011761">
    <property type="component" value="Unassembled WGS sequence"/>
</dbReference>
<dbReference type="InterPro" id="IPR003593">
    <property type="entry name" value="AAA+_ATPase"/>
</dbReference>
<evidence type="ECO:0000256" key="9">
    <source>
        <dbReference type="ARBA" id="ARBA00023242"/>
    </source>
</evidence>
<dbReference type="KEGG" id="bcom:BAUCODRAFT_154694"/>
<dbReference type="Pfam" id="PF21108">
    <property type="entry name" value="MDN1_4th"/>
    <property type="match status" value="1"/>
</dbReference>
<name>M2NI43_BAUPA</name>
<dbReference type="HOGENOM" id="CLU_000050_0_2_1"/>
<reference evidence="13 14" key="1">
    <citation type="journal article" date="2012" name="PLoS Pathog.">
        <title>Diverse lifestyles and strategies of plant pathogenesis encoded in the genomes of eighteen Dothideomycetes fungi.</title>
        <authorList>
            <person name="Ohm R.A."/>
            <person name="Feau N."/>
            <person name="Henrissat B."/>
            <person name="Schoch C.L."/>
            <person name="Horwitz B.A."/>
            <person name="Barry K.W."/>
            <person name="Condon B.J."/>
            <person name="Copeland A.C."/>
            <person name="Dhillon B."/>
            <person name="Glaser F."/>
            <person name="Hesse C.N."/>
            <person name="Kosti I."/>
            <person name="LaButti K."/>
            <person name="Lindquist E.A."/>
            <person name="Lucas S."/>
            <person name="Salamov A.A."/>
            <person name="Bradshaw R.E."/>
            <person name="Ciuffetti L."/>
            <person name="Hamelin R.C."/>
            <person name="Kema G.H.J."/>
            <person name="Lawrence C."/>
            <person name="Scott J.A."/>
            <person name="Spatafora J.W."/>
            <person name="Turgeon B.G."/>
            <person name="de Wit P.J.G.M."/>
            <person name="Zhong S."/>
            <person name="Goodwin S.B."/>
            <person name="Grigoriev I.V."/>
        </authorList>
    </citation>
    <scope>NUCLEOTIDE SEQUENCE [LARGE SCALE GENOMIC DNA]</scope>
    <source>
        <strain evidence="13 14">UAMH 10762</strain>
    </source>
</reference>
<evidence type="ECO:0000256" key="6">
    <source>
        <dbReference type="ARBA" id="ARBA00022741"/>
    </source>
</evidence>
<evidence type="ECO:0000256" key="2">
    <source>
        <dbReference type="ARBA" id="ARBA00004642"/>
    </source>
</evidence>
<dbReference type="Gene3D" id="3.40.50.300">
    <property type="entry name" value="P-loop containing nucleotide triphosphate hydrolases"/>
    <property type="match status" value="6"/>
</dbReference>
<feature type="domain" description="VWFA" evidence="12">
    <location>
        <begin position="4691"/>
        <end position="4903"/>
    </location>
</feature>
<dbReference type="InterPro" id="IPR036465">
    <property type="entry name" value="vWFA_dom_sf"/>
</dbReference>
<dbReference type="PROSITE" id="PS50234">
    <property type="entry name" value="VWFA"/>
    <property type="match status" value="1"/>
</dbReference>
<evidence type="ECO:0000256" key="3">
    <source>
        <dbReference type="ARBA" id="ARBA00007188"/>
    </source>
</evidence>
<evidence type="ECO:0000256" key="5">
    <source>
        <dbReference type="ARBA" id="ARBA00022553"/>
    </source>
</evidence>